<comment type="caution">
    <text evidence="2">The sequence shown here is derived from an EMBL/GenBank/DDBJ whole genome shotgun (WGS) entry which is preliminary data.</text>
</comment>
<keyword evidence="1" id="KW-0472">Membrane</keyword>
<reference evidence="3" key="1">
    <citation type="journal article" date="2019" name="Int. J. Syst. Evol. Microbiol.">
        <title>The Global Catalogue of Microorganisms (GCM) 10K type strain sequencing project: providing services to taxonomists for standard genome sequencing and annotation.</title>
        <authorList>
            <consortium name="The Broad Institute Genomics Platform"/>
            <consortium name="The Broad Institute Genome Sequencing Center for Infectious Disease"/>
            <person name="Wu L."/>
            <person name="Ma J."/>
        </authorList>
    </citation>
    <scope>NUCLEOTIDE SEQUENCE [LARGE SCALE GENOMIC DNA]</scope>
    <source>
        <strain evidence="3">CGMCC 1.12371</strain>
    </source>
</reference>
<keyword evidence="3" id="KW-1185">Reference proteome</keyword>
<dbReference type="EMBL" id="JBHTCA010000010">
    <property type="protein sequence ID" value="MFC7409967.1"/>
    <property type="molecule type" value="Genomic_DNA"/>
</dbReference>
<feature type="transmembrane region" description="Helical" evidence="1">
    <location>
        <begin position="12"/>
        <end position="31"/>
    </location>
</feature>
<keyword evidence="1" id="KW-0812">Transmembrane</keyword>
<name>A0ABW2QMV8_9BURK</name>
<proteinExistence type="predicted"/>
<keyword evidence="1" id="KW-1133">Transmembrane helix</keyword>
<evidence type="ECO:0000313" key="3">
    <source>
        <dbReference type="Proteomes" id="UP001596501"/>
    </source>
</evidence>
<evidence type="ECO:0000256" key="1">
    <source>
        <dbReference type="SAM" id="Phobius"/>
    </source>
</evidence>
<gene>
    <name evidence="2" type="ORF">ACFQPB_13945</name>
</gene>
<accession>A0ABW2QMV8</accession>
<sequence>MARPSMLEGWPALALQSGVVLGFWLAALFVFRRLSTETARFY</sequence>
<dbReference type="Proteomes" id="UP001596501">
    <property type="component" value="Unassembled WGS sequence"/>
</dbReference>
<protein>
    <submittedName>
        <fullName evidence="2">Uncharacterized protein</fullName>
    </submittedName>
</protein>
<evidence type="ECO:0000313" key="2">
    <source>
        <dbReference type="EMBL" id="MFC7409967.1"/>
    </source>
</evidence>
<organism evidence="2 3">
    <name type="scientific">Hydrogenophaga atypica</name>
    <dbReference type="NCBI Taxonomy" id="249409"/>
    <lineage>
        <taxon>Bacteria</taxon>
        <taxon>Pseudomonadati</taxon>
        <taxon>Pseudomonadota</taxon>
        <taxon>Betaproteobacteria</taxon>
        <taxon>Burkholderiales</taxon>
        <taxon>Comamonadaceae</taxon>
        <taxon>Hydrogenophaga</taxon>
    </lineage>
</organism>